<name>F7NL49_9FIRM</name>
<keyword evidence="1" id="KW-0966">Cell projection</keyword>
<dbReference type="NCBIfam" id="TIGR02530">
    <property type="entry name" value="flg_new"/>
    <property type="match status" value="1"/>
</dbReference>
<dbReference type="RefSeq" id="WP_004096850.1">
    <property type="nucleotide sequence ID" value="NZ_AFGF01000126.1"/>
</dbReference>
<dbReference type="OrthoDB" id="165650at2"/>
<dbReference type="eggNOG" id="ENOG5032Y5R">
    <property type="taxonomic scope" value="Bacteria"/>
</dbReference>
<dbReference type="InterPro" id="IPR013367">
    <property type="entry name" value="Flagellar_put"/>
</dbReference>
<evidence type="ECO:0000313" key="2">
    <source>
        <dbReference type="Proteomes" id="UP000003240"/>
    </source>
</evidence>
<reference evidence="1 2" key="1">
    <citation type="journal article" date="2011" name="EMBO J.">
        <title>Structural diversity of bacterial flagellar motors.</title>
        <authorList>
            <person name="Chen S."/>
            <person name="Beeby M."/>
            <person name="Murphy G.E."/>
            <person name="Leadbetter J.R."/>
            <person name="Hendrixson D.R."/>
            <person name="Briegel A."/>
            <person name="Li Z."/>
            <person name="Shi J."/>
            <person name="Tocheva E.I."/>
            <person name="Muller A."/>
            <person name="Dobro M.J."/>
            <person name="Jensen G.J."/>
        </authorList>
    </citation>
    <scope>NUCLEOTIDE SEQUENCE [LARGE SCALE GENOMIC DNA]</scope>
    <source>
        <strain evidence="1 2">DSM 6540</strain>
    </source>
</reference>
<protein>
    <submittedName>
        <fullName evidence="1">Flagellar operon protein, putative</fullName>
    </submittedName>
</protein>
<keyword evidence="1" id="KW-0282">Flagellum</keyword>
<accession>F7NL49</accession>
<dbReference type="AlphaFoldDB" id="F7NL49"/>
<keyword evidence="1" id="KW-0969">Cilium</keyword>
<organism evidence="1 2">
    <name type="scientific">Acetonema longum DSM 6540</name>
    <dbReference type="NCBI Taxonomy" id="1009370"/>
    <lineage>
        <taxon>Bacteria</taxon>
        <taxon>Bacillati</taxon>
        <taxon>Bacillota</taxon>
        <taxon>Negativicutes</taxon>
        <taxon>Acetonemataceae</taxon>
        <taxon>Acetonema</taxon>
    </lineage>
</organism>
<dbReference type="Proteomes" id="UP000003240">
    <property type="component" value="Unassembled WGS sequence"/>
</dbReference>
<comment type="caution">
    <text evidence="1">The sequence shown here is derived from an EMBL/GenBank/DDBJ whole genome shotgun (WGS) entry which is preliminary data.</text>
</comment>
<dbReference type="Pfam" id="PF12611">
    <property type="entry name" value="Flagellar_put"/>
    <property type="match status" value="1"/>
</dbReference>
<dbReference type="EMBL" id="AFGF01000126">
    <property type="protein sequence ID" value="EGO63154.1"/>
    <property type="molecule type" value="Genomic_DNA"/>
</dbReference>
<sequence length="129" mass="13906">MVMDNRIRYSPFSIPAGSATVPPAQTNASGKPPVSFGQILDQEIKEISFSQHALQRMQLRGIQLTQNELAKLSDAVEKAAGKGAKESLVLLNQNLALVVSVKNRTVITAMDGQTLKDNVFTNIDSAVIV</sequence>
<keyword evidence="2" id="KW-1185">Reference proteome</keyword>
<gene>
    <name evidence="1" type="ORF">ALO_14107</name>
</gene>
<evidence type="ECO:0000313" key="1">
    <source>
        <dbReference type="EMBL" id="EGO63154.1"/>
    </source>
</evidence>
<dbReference type="STRING" id="1009370.ALO_14107"/>
<proteinExistence type="predicted"/>